<evidence type="ECO:0000256" key="1">
    <source>
        <dbReference type="ARBA" id="ARBA00001933"/>
    </source>
</evidence>
<gene>
    <name evidence="4" type="ORF">METZ01_LOCUS248790</name>
</gene>
<accession>A0A382I8H9</accession>
<evidence type="ECO:0000256" key="2">
    <source>
        <dbReference type="ARBA" id="ARBA00006490"/>
    </source>
</evidence>
<dbReference type="SUPFAM" id="SSF53383">
    <property type="entry name" value="PLP-dependent transferases"/>
    <property type="match status" value="1"/>
</dbReference>
<dbReference type="PANTHER" id="PTHR11601:SF34">
    <property type="entry name" value="CYSTEINE DESULFURASE"/>
    <property type="match status" value="1"/>
</dbReference>
<comment type="cofactor">
    <cofactor evidence="1">
        <name>pyridoxal 5'-phosphate</name>
        <dbReference type="ChEBI" id="CHEBI:597326"/>
    </cofactor>
</comment>
<dbReference type="Pfam" id="PF00266">
    <property type="entry name" value="Aminotran_5"/>
    <property type="match status" value="1"/>
</dbReference>
<protein>
    <recommendedName>
        <fullName evidence="3">Aminotransferase class V domain-containing protein</fullName>
    </recommendedName>
</protein>
<evidence type="ECO:0000313" key="4">
    <source>
        <dbReference type="EMBL" id="SVB95936.1"/>
    </source>
</evidence>
<dbReference type="Gene3D" id="3.40.640.10">
    <property type="entry name" value="Type I PLP-dependent aspartate aminotransferase-like (Major domain)"/>
    <property type="match status" value="1"/>
</dbReference>
<dbReference type="InterPro" id="IPR015424">
    <property type="entry name" value="PyrdxlP-dep_Trfase"/>
</dbReference>
<sequence length="225" mass="24326">MIYLDYNSTTPVDPIVQKSMDPFLNEMYGNAASTTHELGRQSKSAVDGARMAIASCINAKSHEVVFTSGATESLNLGIMGTAIASTKKTKKIITTLIEHKAVLDSCKFVKKFGVDTVYIDVDSNGFINVNQLSDKLDEDVILVVIQHVNNEVGSIEPIPEIGSLCADAKVPLMVDAAQSLGKLKIDVKKWGVTYLAGSSHKIYGPKGVGIFYRNSANKFELSPII</sequence>
<dbReference type="Gene3D" id="3.90.1150.10">
    <property type="entry name" value="Aspartate Aminotransferase, domain 1"/>
    <property type="match status" value="1"/>
</dbReference>
<dbReference type="PANTHER" id="PTHR11601">
    <property type="entry name" value="CYSTEINE DESULFURYLASE FAMILY MEMBER"/>
    <property type="match status" value="1"/>
</dbReference>
<dbReference type="InterPro" id="IPR000192">
    <property type="entry name" value="Aminotrans_V_dom"/>
</dbReference>
<feature type="domain" description="Aminotransferase class V" evidence="3">
    <location>
        <begin position="2"/>
        <end position="218"/>
    </location>
</feature>
<dbReference type="EMBL" id="UINC01065848">
    <property type="protein sequence ID" value="SVB95936.1"/>
    <property type="molecule type" value="Genomic_DNA"/>
</dbReference>
<organism evidence="4">
    <name type="scientific">marine metagenome</name>
    <dbReference type="NCBI Taxonomy" id="408172"/>
    <lineage>
        <taxon>unclassified sequences</taxon>
        <taxon>metagenomes</taxon>
        <taxon>ecological metagenomes</taxon>
    </lineage>
</organism>
<reference evidence="4" key="1">
    <citation type="submission" date="2018-05" db="EMBL/GenBank/DDBJ databases">
        <authorList>
            <person name="Lanie J.A."/>
            <person name="Ng W.-L."/>
            <person name="Kazmierczak K.M."/>
            <person name="Andrzejewski T.M."/>
            <person name="Davidsen T.M."/>
            <person name="Wayne K.J."/>
            <person name="Tettelin H."/>
            <person name="Glass J.I."/>
            <person name="Rusch D."/>
            <person name="Podicherti R."/>
            <person name="Tsui H.-C.T."/>
            <person name="Winkler M.E."/>
        </authorList>
    </citation>
    <scope>NUCLEOTIDE SEQUENCE</scope>
</reference>
<dbReference type="InterPro" id="IPR015422">
    <property type="entry name" value="PyrdxlP-dep_Trfase_small"/>
</dbReference>
<dbReference type="AlphaFoldDB" id="A0A382I8H9"/>
<comment type="similarity">
    <text evidence="2">Belongs to the class-V pyridoxal-phosphate-dependent aminotransferase family. NifS/IscS subfamily.</text>
</comment>
<feature type="non-terminal residue" evidence="4">
    <location>
        <position position="225"/>
    </location>
</feature>
<dbReference type="InterPro" id="IPR015421">
    <property type="entry name" value="PyrdxlP-dep_Trfase_major"/>
</dbReference>
<evidence type="ECO:0000259" key="3">
    <source>
        <dbReference type="Pfam" id="PF00266"/>
    </source>
</evidence>
<name>A0A382I8H9_9ZZZZ</name>
<proteinExistence type="inferred from homology"/>